<keyword evidence="1" id="KW-1133">Transmembrane helix</keyword>
<accession>A0ABV1JFV8</accession>
<name>A0ABV1JFV8_9ACTN</name>
<dbReference type="EMBL" id="JBBNOP010000006">
    <property type="protein sequence ID" value="MEQ3362942.1"/>
    <property type="molecule type" value="Genomic_DNA"/>
</dbReference>
<protein>
    <recommendedName>
        <fullName evidence="4">DUF2975 domain-containing protein</fullName>
    </recommendedName>
</protein>
<sequence>MINQDVIDTEASLNRVKRISGGIRVFLLVLAGLLAILLAVKVWVAFLELPDGNIAQDGMSILLMAVTDAIIIACVLIGSDVFATLKKGVDPFSRRQSRIIRVAACLLLVDLVLSAFGASAFPWFAQYSEMTVGMTPSYGESTLINVNAGDLIVAGILFGLSVVFDYARYLQELSDETL</sequence>
<evidence type="ECO:0008006" key="4">
    <source>
        <dbReference type="Google" id="ProtNLM"/>
    </source>
</evidence>
<evidence type="ECO:0000256" key="1">
    <source>
        <dbReference type="SAM" id="Phobius"/>
    </source>
</evidence>
<feature type="transmembrane region" description="Helical" evidence="1">
    <location>
        <begin position="25"/>
        <end position="46"/>
    </location>
</feature>
<keyword evidence="1" id="KW-0472">Membrane</keyword>
<dbReference type="Proteomes" id="UP001487305">
    <property type="component" value="Unassembled WGS sequence"/>
</dbReference>
<dbReference type="RefSeq" id="WP_349227419.1">
    <property type="nucleotide sequence ID" value="NZ_JBBNOP010000006.1"/>
</dbReference>
<organism evidence="2 3">
    <name type="scientific">Raoultibacter massiliensis</name>
    <dbReference type="NCBI Taxonomy" id="1852371"/>
    <lineage>
        <taxon>Bacteria</taxon>
        <taxon>Bacillati</taxon>
        <taxon>Actinomycetota</taxon>
        <taxon>Coriobacteriia</taxon>
        <taxon>Eggerthellales</taxon>
        <taxon>Eggerthellaceae</taxon>
        <taxon>Raoultibacter</taxon>
    </lineage>
</organism>
<gene>
    <name evidence="2" type="ORF">AAA083_08130</name>
</gene>
<feature type="transmembrane region" description="Helical" evidence="1">
    <location>
        <begin position="144"/>
        <end position="164"/>
    </location>
</feature>
<feature type="transmembrane region" description="Helical" evidence="1">
    <location>
        <begin position="58"/>
        <end position="78"/>
    </location>
</feature>
<keyword evidence="1" id="KW-0812">Transmembrane</keyword>
<evidence type="ECO:0000313" key="2">
    <source>
        <dbReference type="EMBL" id="MEQ3362942.1"/>
    </source>
</evidence>
<reference evidence="2 3" key="1">
    <citation type="submission" date="2024-04" db="EMBL/GenBank/DDBJ databases">
        <title>Human intestinal bacterial collection.</title>
        <authorList>
            <person name="Pauvert C."/>
            <person name="Hitch T.C.A."/>
            <person name="Clavel T."/>
        </authorList>
    </citation>
    <scope>NUCLEOTIDE SEQUENCE [LARGE SCALE GENOMIC DNA]</scope>
    <source>
        <strain evidence="2 3">CLA-KB-H42</strain>
    </source>
</reference>
<feature type="transmembrane region" description="Helical" evidence="1">
    <location>
        <begin position="99"/>
        <end position="124"/>
    </location>
</feature>
<evidence type="ECO:0000313" key="3">
    <source>
        <dbReference type="Proteomes" id="UP001487305"/>
    </source>
</evidence>
<proteinExistence type="predicted"/>
<keyword evidence="3" id="KW-1185">Reference proteome</keyword>
<comment type="caution">
    <text evidence="2">The sequence shown here is derived from an EMBL/GenBank/DDBJ whole genome shotgun (WGS) entry which is preliminary data.</text>
</comment>